<dbReference type="OrthoDB" id="9780312at2"/>
<dbReference type="EMBL" id="FNGU01000001">
    <property type="protein sequence ID" value="SDL49520.1"/>
    <property type="molecule type" value="Genomic_DNA"/>
</dbReference>
<evidence type="ECO:0000256" key="2">
    <source>
        <dbReference type="ARBA" id="ARBA00023012"/>
    </source>
</evidence>
<sequence>MSKKLLLADDSITIQKVIGITFANEDVTLAIADNGDTALDMARAEPPDLLLADVLMPGLNGYELCEAIKSEPGLADIPVLLLTGTFEPFEEDKARAAGADDWIAKPFESQALIDRVQSLLGLTPDKLARPASATKVPQADMWRENPAEQPPPSEESVLAGEAEAVDADESLWADFTLDEEDMSGDGAPVPDEGAPFSEAQSDEDEGILDLDEEDILDLDEGDILEEDETLSSATEGDFADVSTQPDEEVEERPAVVDDWFSSEVSQEETETVPEPGFVADDAIQEEIPTEWRGLASSVAEPVSSSPAVFELSPESERITEASVAASTGLSEEAIEAVVERVAGEVVNRLAGTILEKIAWDVVPDLAESLIKDEIRKIKEALK</sequence>
<dbReference type="Pfam" id="PF00072">
    <property type="entry name" value="Response_reg"/>
    <property type="match status" value="1"/>
</dbReference>
<evidence type="ECO:0000256" key="1">
    <source>
        <dbReference type="ARBA" id="ARBA00022553"/>
    </source>
</evidence>
<proteinExistence type="predicted"/>
<protein>
    <submittedName>
        <fullName evidence="6">Response regulator receiver domain-containing protein</fullName>
    </submittedName>
</protein>
<reference evidence="6" key="1">
    <citation type="submission" date="2016-10" db="EMBL/GenBank/DDBJ databases">
        <authorList>
            <person name="de Groot N.N."/>
        </authorList>
    </citation>
    <scope>NUCLEOTIDE SEQUENCE [LARGE SCALE GENOMIC DNA]</scope>
    <source>
        <strain evidence="6">DSM 17813</strain>
    </source>
</reference>
<dbReference type="InterPro" id="IPR011006">
    <property type="entry name" value="CheY-like_superfamily"/>
</dbReference>
<evidence type="ECO:0000313" key="6">
    <source>
        <dbReference type="EMBL" id="SDL49520.1"/>
    </source>
</evidence>
<accession>A0A1G9KI28</accession>
<dbReference type="AlphaFoldDB" id="A0A1G9KI28"/>
<dbReference type="RefSeq" id="WP_052446104.1">
    <property type="nucleotide sequence ID" value="NZ_FNGU01000001.1"/>
</dbReference>
<dbReference type="InterPro" id="IPR050595">
    <property type="entry name" value="Bact_response_regulator"/>
</dbReference>
<evidence type="ECO:0000256" key="3">
    <source>
        <dbReference type="PROSITE-ProRule" id="PRU00169"/>
    </source>
</evidence>
<dbReference type="PANTHER" id="PTHR44591">
    <property type="entry name" value="STRESS RESPONSE REGULATOR PROTEIN 1"/>
    <property type="match status" value="1"/>
</dbReference>
<keyword evidence="1 3" id="KW-0597">Phosphoprotein</keyword>
<organism evidence="6">
    <name type="scientific">Geoalkalibacter ferrihydriticus</name>
    <dbReference type="NCBI Taxonomy" id="392333"/>
    <lineage>
        <taxon>Bacteria</taxon>
        <taxon>Pseudomonadati</taxon>
        <taxon>Thermodesulfobacteriota</taxon>
        <taxon>Desulfuromonadia</taxon>
        <taxon>Desulfuromonadales</taxon>
        <taxon>Geoalkalibacteraceae</taxon>
        <taxon>Geoalkalibacter</taxon>
    </lineage>
</organism>
<dbReference type="PROSITE" id="PS50110">
    <property type="entry name" value="RESPONSE_REGULATORY"/>
    <property type="match status" value="1"/>
</dbReference>
<feature type="region of interest" description="Disordered" evidence="4">
    <location>
        <begin position="129"/>
        <end position="161"/>
    </location>
</feature>
<dbReference type="Proteomes" id="UP000182146">
    <property type="component" value="Unassembled WGS sequence"/>
</dbReference>
<dbReference type="InterPro" id="IPR001789">
    <property type="entry name" value="Sig_transdc_resp-reg_receiver"/>
</dbReference>
<feature type="domain" description="Response regulatory" evidence="5">
    <location>
        <begin position="4"/>
        <end position="120"/>
    </location>
</feature>
<keyword evidence="2" id="KW-0902">Two-component regulatory system</keyword>
<dbReference type="SUPFAM" id="SSF52172">
    <property type="entry name" value="CheY-like"/>
    <property type="match status" value="1"/>
</dbReference>
<evidence type="ECO:0000259" key="5">
    <source>
        <dbReference type="PROSITE" id="PS50110"/>
    </source>
</evidence>
<evidence type="ECO:0000256" key="4">
    <source>
        <dbReference type="SAM" id="MobiDB-lite"/>
    </source>
</evidence>
<feature type="compositionally biased region" description="Acidic residues" evidence="4">
    <location>
        <begin position="200"/>
        <end position="229"/>
    </location>
</feature>
<dbReference type="SMART" id="SM00448">
    <property type="entry name" value="REC"/>
    <property type="match status" value="1"/>
</dbReference>
<dbReference type="GO" id="GO:0000160">
    <property type="term" value="P:phosphorelay signal transduction system"/>
    <property type="evidence" value="ECO:0007669"/>
    <property type="project" value="UniProtKB-KW"/>
</dbReference>
<feature type="region of interest" description="Disordered" evidence="4">
    <location>
        <begin position="179"/>
        <end position="275"/>
    </location>
</feature>
<dbReference type="STRING" id="392333.SAMN05660860_00776"/>
<name>A0A1G9KI28_9BACT</name>
<dbReference type="PANTHER" id="PTHR44591:SF14">
    <property type="entry name" value="PROTEIN PILG"/>
    <property type="match status" value="1"/>
</dbReference>
<feature type="modified residue" description="4-aspartylphosphate" evidence="3">
    <location>
        <position position="53"/>
    </location>
</feature>
<gene>
    <name evidence="6" type="ORF">SAMN05660860_00776</name>
</gene>
<dbReference type="Gene3D" id="3.40.50.2300">
    <property type="match status" value="1"/>
</dbReference>